<evidence type="ECO:0000256" key="2">
    <source>
        <dbReference type="ARBA" id="ARBA00022603"/>
    </source>
</evidence>
<comment type="similarity">
    <text evidence="1">Belongs to the N(4)/N(6)-methyltransferase family.</text>
</comment>
<dbReference type="PROSITE" id="PS00092">
    <property type="entry name" value="N6_MTASE"/>
    <property type="match status" value="1"/>
</dbReference>
<keyword evidence="2 6" id="KW-0489">Methyltransferase</keyword>
<dbReference type="Proteomes" id="UP000037460">
    <property type="component" value="Unassembled WGS sequence"/>
</dbReference>
<feature type="region of interest" description="Disordered" evidence="4">
    <location>
        <begin position="1"/>
        <end position="36"/>
    </location>
</feature>
<evidence type="ECO:0000313" key="7">
    <source>
        <dbReference type="Proteomes" id="UP000037460"/>
    </source>
</evidence>
<evidence type="ECO:0000259" key="5">
    <source>
        <dbReference type="Pfam" id="PF01555"/>
    </source>
</evidence>
<evidence type="ECO:0000256" key="1">
    <source>
        <dbReference type="ARBA" id="ARBA00006594"/>
    </source>
</evidence>
<dbReference type="InterPro" id="IPR001091">
    <property type="entry name" value="RM_Methyltransferase"/>
</dbReference>
<dbReference type="OrthoDB" id="10266948at2759"/>
<evidence type="ECO:0000313" key="6">
    <source>
        <dbReference type="EMBL" id="KOO34711.1"/>
    </source>
</evidence>
<dbReference type="GO" id="GO:0003677">
    <property type="term" value="F:DNA binding"/>
    <property type="evidence" value="ECO:0007669"/>
    <property type="project" value="InterPro"/>
</dbReference>
<feature type="domain" description="DNA methylase N-4/N-6" evidence="5">
    <location>
        <begin position="75"/>
        <end position="302"/>
    </location>
</feature>
<protein>
    <submittedName>
        <fullName evidence="6">DNA adenine methyltransferase</fullName>
    </submittedName>
</protein>
<keyword evidence="3 6" id="KW-0808">Transferase</keyword>
<accession>A0A0M0K760</accession>
<organism evidence="6 7">
    <name type="scientific">Chrysochromulina tobinii</name>
    <dbReference type="NCBI Taxonomy" id="1460289"/>
    <lineage>
        <taxon>Eukaryota</taxon>
        <taxon>Haptista</taxon>
        <taxon>Haptophyta</taxon>
        <taxon>Prymnesiophyceae</taxon>
        <taxon>Prymnesiales</taxon>
        <taxon>Chrysochromulinaceae</taxon>
        <taxon>Chrysochromulina</taxon>
    </lineage>
</organism>
<proteinExistence type="inferred from homology"/>
<dbReference type="InterPro" id="IPR002941">
    <property type="entry name" value="DNA_methylase_N4/N6"/>
</dbReference>
<name>A0A0M0K760_9EUKA</name>
<feature type="compositionally biased region" description="Polar residues" evidence="4">
    <location>
        <begin position="1"/>
        <end position="11"/>
    </location>
</feature>
<dbReference type="Pfam" id="PF01555">
    <property type="entry name" value="N6_N4_Mtase"/>
    <property type="match status" value="1"/>
</dbReference>
<dbReference type="EMBL" id="JWZX01001125">
    <property type="protein sequence ID" value="KOO34711.1"/>
    <property type="molecule type" value="Genomic_DNA"/>
</dbReference>
<dbReference type="InterPro" id="IPR029063">
    <property type="entry name" value="SAM-dependent_MTases_sf"/>
</dbReference>
<dbReference type="SUPFAM" id="SSF53335">
    <property type="entry name" value="S-adenosyl-L-methionine-dependent methyltransferases"/>
    <property type="match status" value="1"/>
</dbReference>
<dbReference type="CDD" id="cd02440">
    <property type="entry name" value="AdoMet_MTases"/>
    <property type="match status" value="1"/>
</dbReference>
<reference evidence="7" key="1">
    <citation type="journal article" date="2015" name="PLoS Genet.">
        <title>Genome Sequence and Transcriptome Analyses of Chrysochromulina tobin: Metabolic Tools for Enhanced Algal Fitness in the Prominent Order Prymnesiales (Haptophyceae).</title>
        <authorList>
            <person name="Hovde B.T."/>
            <person name="Deodato C.R."/>
            <person name="Hunsperger H.M."/>
            <person name="Ryken S.A."/>
            <person name="Yost W."/>
            <person name="Jha R.K."/>
            <person name="Patterson J."/>
            <person name="Monnat R.J. Jr."/>
            <person name="Barlow S.B."/>
            <person name="Starkenburg S.R."/>
            <person name="Cattolico R.A."/>
        </authorList>
    </citation>
    <scope>NUCLEOTIDE SEQUENCE</scope>
    <source>
        <strain evidence="7">CCMP291</strain>
    </source>
</reference>
<sequence length="329" mass="36977">MSAAASSQLGTKQPAAKAQRFPKRVHKQPSQPQMPFVRPTIYSTENPAPDVNEAHLSITHGDCVEGMKLLANASVDLVIADPPYDIGVGKAVWDTVPHYMQWSRTWLAEAVRVLKPGGALMLYGSPERLWICHLKIMCADEFGLEFKQHISWVYKQGGDSRMNNMVKYAVRMEHLEWFVKPGAGHTFNLDAGTEAYSEAEFKEALAKGVGRVTAESLSRGKPPKNWWDIPRENSRSKEREYGSHPSMKPLRICDRIVGIHSNVGDTVLVPFGGSGSECVAVGAAGRKLVAYEQEAEYHRIIVRRMKGPWRSHRRQYRRTRSRRGPYSPP</sequence>
<keyword evidence="7" id="KW-1185">Reference proteome</keyword>
<evidence type="ECO:0000256" key="3">
    <source>
        <dbReference type="ARBA" id="ARBA00022679"/>
    </source>
</evidence>
<comment type="caution">
    <text evidence="6">The sequence shown here is derived from an EMBL/GenBank/DDBJ whole genome shotgun (WGS) entry which is preliminary data.</text>
</comment>
<dbReference type="PRINTS" id="PR00508">
    <property type="entry name" value="S21N4MTFRASE"/>
</dbReference>
<dbReference type="GO" id="GO:0008170">
    <property type="term" value="F:N-methyltransferase activity"/>
    <property type="evidence" value="ECO:0007669"/>
    <property type="project" value="InterPro"/>
</dbReference>
<evidence type="ECO:0000256" key="4">
    <source>
        <dbReference type="SAM" id="MobiDB-lite"/>
    </source>
</evidence>
<feature type="compositionally biased region" description="Basic and acidic residues" evidence="4">
    <location>
        <begin position="229"/>
        <end position="242"/>
    </location>
</feature>
<dbReference type="AlphaFoldDB" id="A0A0M0K760"/>
<dbReference type="GO" id="GO:0032259">
    <property type="term" value="P:methylation"/>
    <property type="evidence" value="ECO:0007669"/>
    <property type="project" value="UniProtKB-KW"/>
</dbReference>
<dbReference type="Gene3D" id="3.40.50.150">
    <property type="entry name" value="Vaccinia Virus protein VP39"/>
    <property type="match status" value="1"/>
</dbReference>
<dbReference type="InterPro" id="IPR002052">
    <property type="entry name" value="DNA_methylase_N6_adenine_CS"/>
</dbReference>
<feature type="region of interest" description="Disordered" evidence="4">
    <location>
        <begin position="216"/>
        <end position="244"/>
    </location>
</feature>
<gene>
    <name evidence="6" type="ORF">Ctob_011250</name>
</gene>